<dbReference type="GO" id="GO:0032259">
    <property type="term" value="P:methylation"/>
    <property type="evidence" value="ECO:0007669"/>
    <property type="project" value="UniProtKB-KW"/>
</dbReference>
<proteinExistence type="inferred from homology"/>
<comment type="pathway">
    <text evidence="4">Cofactor biosynthesis; biotin biosynthesis.</text>
</comment>
<keyword evidence="4" id="KW-0093">Biotin biosynthesis</keyword>
<evidence type="ECO:0000256" key="2">
    <source>
        <dbReference type="ARBA" id="ARBA00022679"/>
    </source>
</evidence>
<dbReference type="EC" id="2.1.1.197" evidence="4"/>
<comment type="function">
    <text evidence="4">Converts the free carboxyl group of a malonyl-thioester to its methyl ester by transfer of a methyl group from S-adenosyl-L-methionine (SAM). It allows to synthesize pimeloyl-ACP via the fatty acid synthetic pathway.</text>
</comment>
<dbReference type="GO" id="GO:0102130">
    <property type="term" value="F:malonyl-CoA methyltransferase activity"/>
    <property type="evidence" value="ECO:0007669"/>
    <property type="project" value="UniProtKB-EC"/>
</dbReference>
<keyword evidence="2 4" id="KW-0808">Transferase</keyword>
<protein>
    <recommendedName>
        <fullName evidence="4">Malonyl-[acyl-carrier protein] O-methyltransferase</fullName>
        <shortName evidence="4">Malonyl-ACP O-methyltransferase</shortName>
        <ecNumber evidence="4">2.1.1.197</ecNumber>
    </recommendedName>
    <alternativeName>
        <fullName evidence="4">Biotin synthesis protein BioC</fullName>
    </alternativeName>
</protein>
<dbReference type="InterPro" id="IPR011814">
    <property type="entry name" value="BioC"/>
</dbReference>
<evidence type="ECO:0000256" key="1">
    <source>
        <dbReference type="ARBA" id="ARBA00022603"/>
    </source>
</evidence>
<name>A0ABS6A9S2_9GAMM</name>
<dbReference type="RefSeq" id="WP_216008657.1">
    <property type="nucleotide sequence ID" value="NZ_JAHKPV010000019.1"/>
</dbReference>
<dbReference type="PANTHER" id="PTHR43591:SF24">
    <property type="entry name" value="2-METHOXY-6-POLYPRENYL-1,4-BENZOQUINOL METHYLASE, MITOCHONDRIAL"/>
    <property type="match status" value="1"/>
</dbReference>
<sequence>MSVLSAVASCPASKADISREFGKARVTYEGASRLQRLMGNTMLERLGRQAPLRGGQILDLGCGTGWFSRELANLEGSECVTGMDLSFGMIEHAGAHSPPDIAWVVADAEAIPLPDQSCDLVFSNLMIQWCATPSQVLRECRRVLRPGGKLMVSTLLDGTLRELDQAWQRADPGQRHINRFESERALRRSASQELPDADIETRTLKLPYDSPLTLASELRQLGAGYKSADRRSTVTSPGRFRAMCQHYPADPEEGVFASYEAAWVYWTSPDANDDTLIDK</sequence>
<evidence type="ECO:0000313" key="6">
    <source>
        <dbReference type="EMBL" id="MBU2874844.1"/>
    </source>
</evidence>
<reference evidence="6 7" key="1">
    <citation type="submission" date="2021-05" db="EMBL/GenBank/DDBJ databases">
        <title>Draft genomes of bacteria isolated from model marine particles.</title>
        <authorList>
            <person name="Datta M.S."/>
            <person name="Schwartzman J.A."/>
            <person name="Enke T.N."/>
            <person name="Saavedra J."/>
            <person name="Cermak N."/>
            <person name="Cordero O.X."/>
        </authorList>
    </citation>
    <scope>NUCLEOTIDE SEQUENCE [LARGE SCALE GENOMIC DNA]</scope>
    <source>
        <strain evidence="6 7">D2M19</strain>
    </source>
</reference>
<accession>A0ABS6A9S2</accession>
<feature type="domain" description="Methyltransferase type 11" evidence="5">
    <location>
        <begin position="58"/>
        <end position="151"/>
    </location>
</feature>
<dbReference type="HAMAP" id="MF_00835">
    <property type="entry name" value="BioC"/>
    <property type="match status" value="1"/>
</dbReference>
<dbReference type="Proteomes" id="UP000753376">
    <property type="component" value="Unassembled WGS sequence"/>
</dbReference>
<dbReference type="EMBL" id="JAHKPV010000019">
    <property type="protein sequence ID" value="MBU2874844.1"/>
    <property type="molecule type" value="Genomic_DNA"/>
</dbReference>
<evidence type="ECO:0000256" key="4">
    <source>
        <dbReference type="HAMAP-Rule" id="MF_00835"/>
    </source>
</evidence>
<dbReference type="NCBIfam" id="TIGR02072">
    <property type="entry name" value="BioC"/>
    <property type="match status" value="1"/>
</dbReference>
<keyword evidence="1 4" id="KW-0489">Methyltransferase</keyword>
<evidence type="ECO:0000259" key="5">
    <source>
        <dbReference type="Pfam" id="PF08241"/>
    </source>
</evidence>
<evidence type="ECO:0000313" key="7">
    <source>
        <dbReference type="Proteomes" id="UP000753376"/>
    </source>
</evidence>
<organism evidence="6 7">
    <name type="scientific">Marinobacter salexigens</name>
    <dbReference type="NCBI Taxonomy" id="1925763"/>
    <lineage>
        <taxon>Bacteria</taxon>
        <taxon>Pseudomonadati</taxon>
        <taxon>Pseudomonadota</taxon>
        <taxon>Gammaproteobacteria</taxon>
        <taxon>Pseudomonadales</taxon>
        <taxon>Marinobacteraceae</taxon>
        <taxon>Marinobacter</taxon>
    </lineage>
</organism>
<comment type="caution">
    <text evidence="6">The sequence shown here is derived from an EMBL/GenBank/DDBJ whole genome shotgun (WGS) entry which is preliminary data.</text>
</comment>
<dbReference type="PANTHER" id="PTHR43591">
    <property type="entry name" value="METHYLTRANSFERASE"/>
    <property type="match status" value="1"/>
</dbReference>
<keyword evidence="7" id="KW-1185">Reference proteome</keyword>
<gene>
    <name evidence="4 6" type="primary">bioC</name>
    <name evidence="6" type="ORF">KO508_12620</name>
</gene>
<dbReference type="InterPro" id="IPR013216">
    <property type="entry name" value="Methyltransf_11"/>
</dbReference>
<keyword evidence="3 4" id="KW-0949">S-adenosyl-L-methionine</keyword>
<comment type="catalytic activity">
    <reaction evidence="4">
        <text>malonyl-[ACP] + S-adenosyl-L-methionine = malonyl-[ACP] methyl ester + S-adenosyl-L-homocysteine</text>
        <dbReference type="Rhea" id="RHEA:17105"/>
        <dbReference type="Rhea" id="RHEA-COMP:9623"/>
        <dbReference type="Rhea" id="RHEA-COMP:9954"/>
        <dbReference type="ChEBI" id="CHEBI:57856"/>
        <dbReference type="ChEBI" id="CHEBI:59789"/>
        <dbReference type="ChEBI" id="CHEBI:78449"/>
        <dbReference type="ChEBI" id="CHEBI:78845"/>
        <dbReference type="EC" id="2.1.1.197"/>
    </reaction>
</comment>
<evidence type="ECO:0000256" key="3">
    <source>
        <dbReference type="ARBA" id="ARBA00022691"/>
    </source>
</evidence>
<dbReference type="Pfam" id="PF08241">
    <property type="entry name" value="Methyltransf_11"/>
    <property type="match status" value="1"/>
</dbReference>
<comment type="similarity">
    <text evidence="4">Belongs to the methyltransferase superfamily.</text>
</comment>
<dbReference type="CDD" id="cd02440">
    <property type="entry name" value="AdoMet_MTases"/>
    <property type="match status" value="1"/>
</dbReference>